<feature type="domain" description="Leucine-binding protein" evidence="5">
    <location>
        <begin position="47"/>
        <end position="374"/>
    </location>
</feature>
<evidence type="ECO:0000256" key="3">
    <source>
        <dbReference type="ARBA" id="ARBA00022970"/>
    </source>
</evidence>
<dbReference type="InterPro" id="IPR028081">
    <property type="entry name" value="Leu-bd"/>
</dbReference>
<evidence type="ECO:0000256" key="2">
    <source>
        <dbReference type="ARBA" id="ARBA00022729"/>
    </source>
</evidence>
<accession>A0A6M1LQV4</accession>
<sequence length="408" mass="43986">MAGISFTRRAGLAAGSAIATAALIGARGSAAQGAPVKVGELNSYARMAAFSVPYRNAIQLAVDGINRAGGVMGGRPLEFVFRDDGSTPGDAVRVAEDLLTREGCAFLAGTFLSNVGLAVSDLANQRKKLFLATEPLTDALTMAQGNRYTWRLRPSTYMQTRMLTEAARGRTTRRWAIVAPNYEYGQSAAANFKRLITASIPGAEIVAEQYPALGRVDAGATVGALAQARPDGIFNVLFGPDLTAFVREGNTRGLFERRFVLSMLTGEPEYLIPLGDETPEGWIVTGYPWEQITDGPHKAYIDAYRARFNDTPRKGSLLGYVTAQVVANLLNKANSLDSEVLVEAFKDLRTDTVVGNVTMRALDQQGTMGTWVGETVLRGRQGAMRNARYADGADYLFPEAEVRAARRG</sequence>
<dbReference type="SUPFAM" id="SSF53822">
    <property type="entry name" value="Periplasmic binding protein-like I"/>
    <property type="match status" value="1"/>
</dbReference>
<protein>
    <submittedName>
        <fullName evidence="6">ABC transporter substrate-binding protein</fullName>
    </submittedName>
</protein>
<comment type="similarity">
    <text evidence="1">Belongs to the leucine-binding protein family.</text>
</comment>
<dbReference type="PANTHER" id="PTHR30483">
    <property type="entry name" value="LEUCINE-SPECIFIC-BINDING PROTEIN"/>
    <property type="match status" value="1"/>
</dbReference>
<gene>
    <name evidence="6" type="ORF">G3576_22420</name>
</gene>
<evidence type="ECO:0000313" key="6">
    <source>
        <dbReference type="EMBL" id="NGM22785.1"/>
    </source>
</evidence>
<name>A0A6M1LQV4_9PROT</name>
<dbReference type="InterPro" id="IPR051010">
    <property type="entry name" value="BCAA_transport"/>
</dbReference>
<keyword evidence="3" id="KW-0813">Transport</keyword>
<keyword evidence="7" id="KW-1185">Reference proteome</keyword>
<dbReference type="Proteomes" id="UP000475385">
    <property type="component" value="Unassembled WGS sequence"/>
</dbReference>
<feature type="chain" id="PRO_5027035806" evidence="4">
    <location>
        <begin position="22"/>
        <end position="408"/>
    </location>
</feature>
<evidence type="ECO:0000256" key="1">
    <source>
        <dbReference type="ARBA" id="ARBA00010062"/>
    </source>
</evidence>
<dbReference type="Gene3D" id="3.40.50.2300">
    <property type="match status" value="2"/>
</dbReference>
<reference evidence="6 7" key="2">
    <citation type="submission" date="2020-03" db="EMBL/GenBank/DDBJ databases">
        <title>Roseomonas stagni sp. nov., isolated from pond water in Japan.</title>
        <authorList>
            <person name="Furuhata K."/>
            <person name="Miyamoto H."/>
            <person name="Goto K."/>
        </authorList>
    </citation>
    <scope>NUCLEOTIDE SEQUENCE [LARGE SCALE GENOMIC DNA]</scope>
    <source>
        <strain evidence="6 7">PeD5</strain>
    </source>
</reference>
<dbReference type="CDD" id="cd06330">
    <property type="entry name" value="PBP1_As_SBP-like"/>
    <property type="match status" value="1"/>
</dbReference>
<dbReference type="PANTHER" id="PTHR30483:SF37">
    <property type="entry name" value="ABC TRANSPORTER SUBSTRATE-BINDING PROTEIN"/>
    <property type="match status" value="1"/>
</dbReference>
<evidence type="ECO:0000259" key="5">
    <source>
        <dbReference type="Pfam" id="PF13458"/>
    </source>
</evidence>
<dbReference type="AlphaFoldDB" id="A0A6M1LQV4"/>
<keyword evidence="3" id="KW-0029">Amino-acid transport</keyword>
<evidence type="ECO:0000256" key="4">
    <source>
        <dbReference type="SAM" id="SignalP"/>
    </source>
</evidence>
<dbReference type="GO" id="GO:0006865">
    <property type="term" value="P:amino acid transport"/>
    <property type="evidence" value="ECO:0007669"/>
    <property type="project" value="UniProtKB-KW"/>
</dbReference>
<proteinExistence type="inferred from homology"/>
<organism evidence="6 7">
    <name type="scientific">Falsiroseomonas algicola</name>
    <dbReference type="NCBI Taxonomy" id="2716930"/>
    <lineage>
        <taxon>Bacteria</taxon>
        <taxon>Pseudomonadati</taxon>
        <taxon>Pseudomonadota</taxon>
        <taxon>Alphaproteobacteria</taxon>
        <taxon>Acetobacterales</taxon>
        <taxon>Roseomonadaceae</taxon>
        <taxon>Falsiroseomonas</taxon>
    </lineage>
</organism>
<dbReference type="EMBL" id="JAAIKB010000011">
    <property type="protein sequence ID" value="NGM22785.1"/>
    <property type="molecule type" value="Genomic_DNA"/>
</dbReference>
<keyword evidence="2 4" id="KW-0732">Signal</keyword>
<dbReference type="Pfam" id="PF13458">
    <property type="entry name" value="Peripla_BP_6"/>
    <property type="match status" value="1"/>
</dbReference>
<dbReference type="RefSeq" id="WP_164696707.1">
    <property type="nucleotide sequence ID" value="NZ_JAAIKB010000011.1"/>
</dbReference>
<comment type="caution">
    <text evidence="6">The sequence shown here is derived from an EMBL/GenBank/DDBJ whole genome shotgun (WGS) entry which is preliminary data.</text>
</comment>
<reference evidence="6 7" key="1">
    <citation type="submission" date="2020-02" db="EMBL/GenBank/DDBJ databases">
        <authorList>
            <person name="Kim H.M."/>
            <person name="Jeon C.O."/>
        </authorList>
    </citation>
    <scope>NUCLEOTIDE SEQUENCE [LARGE SCALE GENOMIC DNA]</scope>
    <source>
        <strain evidence="6 7">PeD5</strain>
    </source>
</reference>
<dbReference type="InterPro" id="IPR028082">
    <property type="entry name" value="Peripla_BP_I"/>
</dbReference>
<evidence type="ECO:0000313" key="7">
    <source>
        <dbReference type="Proteomes" id="UP000475385"/>
    </source>
</evidence>
<feature type="signal peptide" evidence="4">
    <location>
        <begin position="1"/>
        <end position="21"/>
    </location>
</feature>